<comment type="caution">
    <text evidence="2">The sequence shown here is derived from an EMBL/GenBank/DDBJ whole genome shotgun (WGS) entry which is preliminary data.</text>
</comment>
<dbReference type="Proteomes" id="UP000292302">
    <property type="component" value="Unassembled WGS sequence"/>
</dbReference>
<sequence>MKKPESPVIANIGQDGSVLSNPVIKQPAQSFSLERFLPSFPSTDPQPKPQAASRYQCDGRLHCSQMTSCEEATFFLRNCSGVKMDGNNDGVPCERQWCR</sequence>
<reference evidence="2 3" key="1">
    <citation type="submission" date="2018-06" db="EMBL/GenBank/DDBJ databases">
        <title>Three novel Pseudomonas species isolated from symptomatic oak.</title>
        <authorList>
            <person name="Bueno-Gonzalez V."/>
            <person name="Brady C."/>
        </authorList>
    </citation>
    <scope>NUCLEOTIDE SEQUENCE [LARGE SCALE GENOMIC DNA]</scope>
    <source>
        <strain evidence="2 3">P9A</strain>
    </source>
</reference>
<dbReference type="InterPro" id="IPR008613">
    <property type="entry name" value="Excalibur_Ca-bd_domain"/>
</dbReference>
<accession>A0A4V2KA92</accession>
<name>A0A4V2KA92_9GAMM</name>
<evidence type="ECO:0000313" key="2">
    <source>
        <dbReference type="EMBL" id="TBU72432.1"/>
    </source>
</evidence>
<evidence type="ECO:0000259" key="1">
    <source>
        <dbReference type="Pfam" id="PF05901"/>
    </source>
</evidence>
<protein>
    <submittedName>
        <fullName evidence="2">Calcium-binding protein</fullName>
    </submittedName>
</protein>
<organism evidence="2 3">
    <name type="scientific">Phytopseudomonas daroniae</name>
    <dbReference type="NCBI Taxonomy" id="2487519"/>
    <lineage>
        <taxon>Bacteria</taxon>
        <taxon>Pseudomonadati</taxon>
        <taxon>Pseudomonadota</taxon>
        <taxon>Gammaproteobacteria</taxon>
        <taxon>Pseudomonadales</taxon>
        <taxon>Pseudomonadaceae</taxon>
        <taxon>Phytopseudomonas</taxon>
    </lineage>
</organism>
<evidence type="ECO:0000313" key="3">
    <source>
        <dbReference type="Proteomes" id="UP000292302"/>
    </source>
</evidence>
<keyword evidence="3" id="KW-1185">Reference proteome</keyword>
<dbReference type="OrthoDB" id="72963at2"/>
<gene>
    <name evidence="2" type="ORF">DNK06_21980</name>
</gene>
<proteinExistence type="predicted"/>
<dbReference type="AlphaFoldDB" id="A0A4V2KA92"/>
<dbReference type="Pfam" id="PF05901">
    <property type="entry name" value="Excalibur"/>
    <property type="match status" value="1"/>
</dbReference>
<feature type="domain" description="Excalibur calcium-binding" evidence="1">
    <location>
        <begin position="62"/>
        <end position="94"/>
    </location>
</feature>
<dbReference type="EMBL" id="QJUI01000025">
    <property type="protein sequence ID" value="TBU72432.1"/>
    <property type="molecule type" value="Genomic_DNA"/>
</dbReference>